<gene>
    <name evidence="6" type="primary">tolA</name>
    <name evidence="6" type="ORF">EH243_10190</name>
</gene>
<keyword evidence="2" id="KW-0812">Transmembrane</keyword>
<evidence type="ECO:0000256" key="2">
    <source>
        <dbReference type="ARBA" id="ARBA00022692"/>
    </source>
</evidence>
<evidence type="ECO:0000313" key="7">
    <source>
        <dbReference type="Proteomes" id="UP000283087"/>
    </source>
</evidence>
<dbReference type="InterPro" id="IPR006260">
    <property type="entry name" value="TonB/TolA_C"/>
</dbReference>
<proteinExistence type="predicted"/>
<dbReference type="NCBIfam" id="TIGR01352">
    <property type="entry name" value="tonB_Cterm"/>
    <property type="match status" value="1"/>
</dbReference>
<keyword evidence="7" id="KW-1185">Reference proteome</keyword>
<sequence>MIVNLRSYLFPTLLALVLHAVILSALFYSWLGYAEDKKHLTPRHVKAQIVDLKSQLQAQQRDKQAEAKKKESARQQVEDRKQEAREKAARKKEQARQKQKEEQALKKAQAEKKAAAKKRDEAKKKAEALKKETARKKAEALKQQKAEQAVKEKQQEEARRQAQAQKEAERKKAEQQRIVRERKAQQQREADLAAALAAEEQEMQALQDQQATAGYLEYIAAEIESNWRRPPSARNGMTVVLSLHLLPTGEVDNVYVVNGSGDSHFDESAIRAVKRVGRFSELQKMDPILFDRNFRKLTLEYNPSDLRR</sequence>
<evidence type="ECO:0000256" key="1">
    <source>
        <dbReference type="ARBA" id="ARBA00004167"/>
    </source>
</evidence>
<dbReference type="GO" id="GO:0043213">
    <property type="term" value="P:bacteriocin transport"/>
    <property type="evidence" value="ECO:0007669"/>
    <property type="project" value="InterPro"/>
</dbReference>
<comment type="caution">
    <text evidence="6">The sequence shown here is derived from an EMBL/GenBank/DDBJ whole genome shotgun (WGS) entry which is preliminary data.</text>
</comment>
<evidence type="ECO:0000256" key="5">
    <source>
        <dbReference type="SAM" id="MobiDB-lite"/>
    </source>
</evidence>
<comment type="subcellular location">
    <subcellularLocation>
        <location evidence="1">Membrane</location>
        <topology evidence="1">Single-pass membrane protein</topology>
    </subcellularLocation>
</comment>
<dbReference type="InterPro" id="IPR014161">
    <property type="entry name" value="Tol-Pal_TolA"/>
</dbReference>
<feature type="compositionally biased region" description="Basic and acidic residues" evidence="5">
    <location>
        <begin position="60"/>
        <end position="184"/>
    </location>
</feature>
<dbReference type="GO" id="GO:0016020">
    <property type="term" value="C:membrane"/>
    <property type="evidence" value="ECO:0007669"/>
    <property type="project" value="UniProtKB-SubCell"/>
</dbReference>
<dbReference type="GO" id="GO:0019534">
    <property type="term" value="F:toxin transmembrane transporter activity"/>
    <property type="evidence" value="ECO:0007669"/>
    <property type="project" value="InterPro"/>
</dbReference>
<dbReference type="Pfam" id="PF13103">
    <property type="entry name" value="TonB_2"/>
    <property type="match status" value="1"/>
</dbReference>
<evidence type="ECO:0000313" key="6">
    <source>
        <dbReference type="EMBL" id="RTE65637.1"/>
    </source>
</evidence>
<organism evidence="6 7">
    <name type="scientific">Amphritea opalescens</name>
    <dbReference type="NCBI Taxonomy" id="2490544"/>
    <lineage>
        <taxon>Bacteria</taxon>
        <taxon>Pseudomonadati</taxon>
        <taxon>Pseudomonadota</taxon>
        <taxon>Gammaproteobacteria</taxon>
        <taxon>Oceanospirillales</taxon>
        <taxon>Oceanospirillaceae</taxon>
        <taxon>Amphritea</taxon>
    </lineage>
</organism>
<protein>
    <submittedName>
        <fullName evidence="6">Cell envelope integrity protein TolA</fullName>
    </submittedName>
</protein>
<evidence type="ECO:0000256" key="4">
    <source>
        <dbReference type="ARBA" id="ARBA00023136"/>
    </source>
</evidence>
<feature type="region of interest" description="Disordered" evidence="5">
    <location>
        <begin position="59"/>
        <end position="184"/>
    </location>
</feature>
<dbReference type="EMBL" id="RQXW01000008">
    <property type="protein sequence ID" value="RTE65637.1"/>
    <property type="molecule type" value="Genomic_DNA"/>
</dbReference>
<dbReference type="SUPFAM" id="SSF74653">
    <property type="entry name" value="TolA/TonB C-terminal domain"/>
    <property type="match status" value="1"/>
</dbReference>
<accession>A0A430KQ55</accession>
<dbReference type="Gene3D" id="3.30.1150.10">
    <property type="match status" value="1"/>
</dbReference>
<name>A0A430KQ55_9GAMM</name>
<dbReference type="NCBIfam" id="TIGR02794">
    <property type="entry name" value="tolA_full"/>
    <property type="match status" value="1"/>
</dbReference>
<keyword evidence="3" id="KW-1133">Transmembrane helix</keyword>
<dbReference type="AlphaFoldDB" id="A0A430KQ55"/>
<evidence type="ECO:0000256" key="3">
    <source>
        <dbReference type="ARBA" id="ARBA00022989"/>
    </source>
</evidence>
<dbReference type="OrthoDB" id="9779830at2"/>
<keyword evidence="4" id="KW-0472">Membrane</keyword>
<reference evidence="6 7" key="1">
    <citation type="submission" date="2018-11" db="EMBL/GenBank/DDBJ databases">
        <title>The draft genome sequence of Amphritea opalescens ANRC-JH13T.</title>
        <authorList>
            <person name="Fang Z."/>
            <person name="Zhang Y."/>
            <person name="Han X."/>
        </authorList>
    </citation>
    <scope>NUCLEOTIDE SEQUENCE [LARGE SCALE GENOMIC DNA]</scope>
    <source>
        <strain evidence="6 7">ANRC-JH13</strain>
    </source>
</reference>
<dbReference type="Proteomes" id="UP000283087">
    <property type="component" value="Unassembled WGS sequence"/>
</dbReference>